<dbReference type="OrthoDB" id="9807558at2"/>
<evidence type="ECO:0008006" key="8">
    <source>
        <dbReference type="Google" id="ProtNLM"/>
    </source>
</evidence>
<dbReference type="InterPro" id="IPR014757">
    <property type="entry name" value="Tscrpt_reg_IclR_C"/>
</dbReference>
<dbReference type="SMART" id="SM00346">
    <property type="entry name" value="HTH_ICLR"/>
    <property type="match status" value="1"/>
</dbReference>
<feature type="domain" description="IclR-ED" evidence="5">
    <location>
        <begin position="76"/>
        <end position="237"/>
    </location>
</feature>
<dbReference type="Pfam" id="PF09339">
    <property type="entry name" value="HTH_IclR"/>
    <property type="match status" value="1"/>
</dbReference>
<keyword evidence="2" id="KW-0238">DNA-binding</keyword>
<comment type="caution">
    <text evidence="6">The sequence shown here is derived from an EMBL/GenBank/DDBJ whole genome shotgun (WGS) entry which is preliminary data.</text>
</comment>
<dbReference type="PANTHER" id="PTHR30136:SF39">
    <property type="entry name" value="TRANSCRIPTIONAL REGULATORY PROTEIN"/>
    <property type="match status" value="1"/>
</dbReference>
<dbReference type="InterPro" id="IPR036388">
    <property type="entry name" value="WH-like_DNA-bd_sf"/>
</dbReference>
<dbReference type="PANTHER" id="PTHR30136">
    <property type="entry name" value="HELIX-TURN-HELIX TRANSCRIPTIONAL REGULATOR, ICLR FAMILY"/>
    <property type="match status" value="1"/>
</dbReference>
<dbReference type="InterPro" id="IPR029016">
    <property type="entry name" value="GAF-like_dom_sf"/>
</dbReference>
<organism evidence="6 7">
    <name type="scientific">Paenirhodobacter populi</name>
    <dbReference type="NCBI Taxonomy" id="2306993"/>
    <lineage>
        <taxon>Bacteria</taxon>
        <taxon>Pseudomonadati</taxon>
        <taxon>Pseudomonadota</taxon>
        <taxon>Alphaproteobacteria</taxon>
        <taxon>Rhodobacterales</taxon>
        <taxon>Rhodobacter group</taxon>
        <taxon>Paenirhodobacter</taxon>
    </lineage>
</organism>
<dbReference type="GO" id="GO:0045892">
    <property type="term" value="P:negative regulation of DNA-templated transcription"/>
    <property type="evidence" value="ECO:0007669"/>
    <property type="project" value="TreeGrafter"/>
</dbReference>
<protein>
    <recommendedName>
        <fullName evidence="8">IclR family transcriptional regulator</fullName>
    </recommendedName>
</protein>
<dbReference type="InterPro" id="IPR036390">
    <property type="entry name" value="WH_DNA-bd_sf"/>
</dbReference>
<dbReference type="GO" id="GO:0003700">
    <property type="term" value="F:DNA-binding transcription factor activity"/>
    <property type="evidence" value="ECO:0007669"/>
    <property type="project" value="TreeGrafter"/>
</dbReference>
<reference evidence="6 7" key="1">
    <citation type="submission" date="2019-01" db="EMBL/GenBank/DDBJ databases">
        <title>Sinorhodobacter populi sp. nov. isolated from the symptomatic bark tissue of Populus euramericana canker.</title>
        <authorList>
            <person name="Xu G."/>
        </authorList>
    </citation>
    <scope>NUCLEOTIDE SEQUENCE [LARGE SCALE GENOMIC DNA]</scope>
    <source>
        <strain evidence="6 7">D19-10-3-21</strain>
    </source>
</reference>
<name>A0A443K4N7_9RHOB</name>
<proteinExistence type="predicted"/>
<dbReference type="PROSITE" id="PS51078">
    <property type="entry name" value="ICLR_ED"/>
    <property type="match status" value="1"/>
</dbReference>
<dbReference type="Proteomes" id="UP000285295">
    <property type="component" value="Unassembled WGS sequence"/>
</dbReference>
<dbReference type="Pfam" id="PF01614">
    <property type="entry name" value="IclR_C"/>
    <property type="match status" value="1"/>
</dbReference>
<dbReference type="Gene3D" id="3.30.450.40">
    <property type="match status" value="2"/>
</dbReference>
<evidence type="ECO:0000313" key="6">
    <source>
        <dbReference type="EMBL" id="RWR27714.1"/>
    </source>
</evidence>
<evidence type="ECO:0000256" key="1">
    <source>
        <dbReference type="ARBA" id="ARBA00023015"/>
    </source>
</evidence>
<keyword evidence="3" id="KW-0804">Transcription</keyword>
<dbReference type="InterPro" id="IPR005471">
    <property type="entry name" value="Tscrpt_reg_IclR_N"/>
</dbReference>
<dbReference type="SUPFAM" id="SSF55781">
    <property type="entry name" value="GAF domain-like"/>
    <property type="match status" value="1"/>
</dbReference>
<evidence type="ECO:0000313" key="7">
    <source>
        <dbReference type="Proteomes" id="UP000285295"/>
    </source>
</evidence>
<dbReference type="EMBL" id="SAUX01000019">
    <property type="protein sequence ID" value="RWR27714.1"/>
    <property type="molecule type" value="Genomic_DNA"/>
</dbReference>
<keyword evidence="1" id="KW-0805">Transcription regulation</keyword>
<dbReference type="SUPFAM" id="SSF46785">
    <property type="entry name" value="Winged helix' DNA-binding domain"/>
    <property type="match status" value="1"/>
</dbReference>
<accession>A0A443K4N7</accession>
<evidence type="ECO:0000256" key="2">
    <source>
        <dbReference type="ARBA" id="ARBA00023125"/>
    </source>
</evidence>
<evidence type="ECO:0000256" key="3">
    <source>
        <dbReference type="ARBA" id="ARBA00023163"/>
    </source>
</evidence>
<reference evidence="6 7" key="2">
    <citation type="submission" date="2019-01" db="EMBL/GenBank/DDBJ databases">
        <authorList>
            <person name="Li Y."/>
        </authorList>
    </citation>
    <scope>NUCLEOTIDE SEQUENCE [LARGE SCALE GENOMIC DNA]</scope>
    <source>
        <strain evidence="6 7">D19-10-3-21</strain>
    </source>
</reference>
<dbReference type="RefSeq" id="WP_128238113.1">
    <property type="nucleotide sequence ID" value="NZ_SAUX01000019.1"/>
</dbReference>
<gene>
    <name evidence="6" type="ORF">D2T31_15890</name>
</gene>
<sequence>MQKRFDTNTSKPPAGVLDRGLLLLHLFTLERNRMYLRELSELSSLDKATTLRALRSLVEWGFLERSADGSYSPGAMNLRLAAIFKETSNLVTRAERPLNAISERVDKSVSLFVLAGDQRVCLGRSRKQSNHTSYVELGTSVPLSHGGSAAKILQAYTGEQTEEAAAIRACGYAVSRGERLRHFASVSLPLFEVDGNFLGAIVIAGLSAEITDQDLTDMAVIARQELSRLGFAAPPED</sequence>
<feature type="domain" description="HTH iclR-type" evidence="4">
    <location>
        <begin position="14"/>
        <end position="75"/>
    </location>
</feature>
<dbReference type="AlphaFoldDB" id="A0A443K4N7"/>
<dbReference type="InterPro" id="IPR050707">
    <property type="entry name" value="HTH_MetabolicPath_Reg"/>
</dbReference>
<evidence type="ECO:0000259" key="5">
    <source>
        <dbReference type="PROSITE" id="PS51078"/>
    </source>
</evidence>
<evidence type="ECO:0000259" key="4">
    <source>
        <dbReference type="PROSITE" id="PS51077"/>
    </source>
</evidence>
<dbReference type="GO" id="GO:0003677">
    <property type="term" value="F:DNA binding"/>
    <property type="evidence" value="ECO:0007669"/>
    <property type="project" value="UniProtKB-KW"/>
</dbReference>
<dbReference type="PROSITE" id="PS51077">
    <property type="entry name" value="HTH_ICLR"/>
    <property type="match status" value="1"/>
</dbReference>
<dbReference type="Gene3D" id="1.10.10.10">
    <property type="entry name" value="Winged helix-like DNA-binding domain superfamily/Winged helix DNA-binding domain"/>
    <property type="match status" value="1"/>
</dbReference>